<dbReference type="AlphaFoldDB" id="A0A7W6HHC7"/>
<keyword evidence="7" id="KW-1185">Reference proteome</keyword>
<keyword evidence="3 5" id="KW-1133">Transmembrane helix</keyword>
<dbReference type="InterPro" id="IPR019691">
    <property type="entry name" value="DUF2585"/>
</dbReference>
<dbReference type="Proteomes" id="UP000588647">
    <property type="component" value="Unassembled WGS sequence"/>
</dbReference>
<feature type="transmembrane region" description="Helical" evidence="5">
    <location>
        <begin position="60"/>
        <end position="80"/>
    </location>
</feature>
<keyword evidence="4 5" id="KW-0472">Membrane</keyword>
<feature type="transmembrane region" description="Helical" evidence="5">
    <location>
        <begin position="12"/>
        <end position="31"/>
    </location>
</feature>
<comment type="similarity">
    <text evidence="5">Belongs to the UPF0314 family.</text>
</comment>
<accession>A0A7W6HHC7</accession>
<dbReference type="HAMAP" id="MF_01514">
    <property type="entry name" value="UPF0314"/>
    <property type="match status" value="1"/>
</dbReference>
<proteinExistence type="inferred from homology"/>
<comment type="caution">
    <text evidence="6">The sequence shown here is derived from an EMBL/GenBank/DDBJ whole genome shotgun (WGS) entry which is preliminary data.</text>
</comment>
<evidence type="ECO:0000256" key="4">
    <source>
        <dbReference type="ARBA" id="ARBA00023136"/>
    </source>
</evidence>
<feature type="transmembrane region" description="Helical" evidence="5">
    <location>
        <begin position="121"/>
        <end position="142"/>
    </location>
</feature>
<keyword evidence="2 5" id="KW-0812">Transmembrane</keyword>
<dbReference type="NCBIfam" id="NF002099">
    <property type="entry name" value="PRK00944.1"/>
    <property type="match status" value="1"/>
</dbReference>
<comment type="subcellular location">
    <subcellularLocation>
        <location evidence="5">Cell membrane</location>
        <topology evidence="5">Multi-pass membrane protein</topology>
    </subcellularLocation>
</comment>
<reference evidence="6 7" key="1">
    <citation type="submission" date="2020-08" db="EMBL/GenBank/DDBJ databases">
        <title>Genomic Encyclopedia of Type Strains, Phase IV (KMG-IV): sequencing the most valuable type-strain genomes for metagenomic binning, comparative biology and taxonomic classification.</title>
        <authorList>
            <person name="Goeker M."/>
        </authorList>
    </citation>
    <scope>NUCLEOTIDE SEQUENCE [LARGE SCALE GENOMIC DNA]</scope>
    <source>
        <strain evidence="6 7">DSM 103570</strain>
    </source>
</reference>
<evidence type="ECO:0000313" key="6">
    <source>
        <dbReference type="EMBL" id="MBB4005214.1"/>
    </source>
</evidence>
<evidence type="ECO:0000256" key="5">
    <source>
        <dbReference type="HAMAP-Rule" id="MF_01514"/>
    </source>
</evidence>
<sequence>MDLARNEIGWRHALAATAIVAATAAILLWMGRVPICDCGTVKLWHGTVVSSENSQHLSDWYSPSHLIHGFLFYFLTWLLLPRLSLGGRLIPALLVECAWEIAENTDAVIQRYREATIALDYFGDSVINSVADIGFMVLGFWLASRLPVWLTVAIAVFFELFTLWWIRDNLTLNVLMLVWPVDAVRVWQGGG</sequence>
<protein>
    <recommendedName>
        <fullName evidence="5">UPF0314 protein GGR03_004313</fullName>
    </recommendedName>
</protein>
<name>A0A7W6HHC7_9HYPH</name>
<feature type="transmembrane region" description="Helical" evidence="5">
    <location>
        <begin position="148"/>
        <end position="166"/>
    </location>
</feature>
<keyword evidence="1 5" id="KW-1003">Cell membrane</keyword>
<evidence type="ECO:0000313" key="7">
    <source>
        <dbReference type="Proteomes" id="UP000588647"/>
    </source>
</evidence>
<evidence type="ECO:0000256" key="2">
    <source>
        <dbReference type="ARBA" id="ARBA00022692"/>
    </source>
</evidence>
<evidence type="ECO:0000256" key="3">
    <source>
        <dbReference type="ARBA" id="ARBA00022989"/>
    </source>
</evidence>
<dbReference type="Pfam" id="PF10755">
    <property type="entry name" value="DUF2585"/>
    <property type="match status" value="1"/>
</dbReference>
<evidence type="ECO:0000256" key="1">
    <source>
        <dbReference type="ARBA" id="ARBA00022475"/>
    </source>
</evidence>
<gene>
    <name evidence="6" type="ORF">GGR03_004313</name>
</gene>
<organism evidence="6 7">
    <name type="scientific">Aurantimonas endophytica</name>
    <dbReference type="NCBI Taxonomy" id="1522175"/>
    <lineage>
        <taxon>Bacteria</taxon>
        <taxon>Pseudomonadati</taxon>
        <taxon>Pseudomonadota</taxon>
        <taxon>Alphaproteobacteria</taxon>
        <taxon>Hyphomicrobiales</taxon>
        <taxon>Aurantimonadaceae</taxon>
        <taxon>Aurantimonas</taxon>
    </lineage>
</organism>
<dbReference type="RefSeq" id="WP_183210799.1">
    <property type="nucleotide sequence ID" value="NZ_JAAAMM010000006.1"/>
</dbReference>
<dbReference type="GO" id="GO:0005886">
    <property type="term" value="C:plasma membrane"/>
    <property type="evidence" value="ECO:0007669"/>
    <property type="project" value="UniProtKB-SubCell"/>
</dbReference>
<dbReference type="EMBL" id="JACIEM010000006">
    <property type="protein sequence ID" value="MBB4005214.1"/>
    <property type="molecule type" value="Genomic_DNA"/>
</dbReference>